<dbReference type="SUPFAM" id="SSF54427">
    <property type="entry name" value="NTF2-like"/>
    <property type="match status" value="1"/>
</dbReference>
<evidence type="ECO:0000256" key="1">
    <source>
        <dbReference type="ARBA" id="ARBA00010641"/>
    </source>
</evidence>
<keyword evidence="5 7" id="KW-0238">DNA-binding</keyword>
<dbReference type="Pfam" id="PF08281">
    <property type="entry name" value="Sigma70_r4_2"/>
    <property type="match status" value="1"/>
</dbReference>
<evidence type="ECO:0000259" key="10">
    <source>
        <dbReference type="Pfam" id="PF12680"/>
    </source>
</evidence>
<comment type="similarity">
    <text evidence="1 7">Belongs to the sigma-70 factor family. ECF subfamily.</text>
</comment>
<dbReference type="CDD" id="cd06171">
    <property type="entry name" value="Sigma70_r4"/>
    <property type="match status" value="1"/>
</dbReference>
<sequence length="334" mass="36707">MTARSLTRPTSEEHSLSDSFAELTDPHRRELLVYCYRMLGSMHDAEDLVQDTMLRAWRARDSYDGERASIRTWLYRIATNACLTALARADRRVLPSDVVDPAAEVRWPLPDGRETPWLEPIPSVLVADLPQDPAAVITTRDSVRLAFVVALQRLPARQRAVLILRDVLAVPAAEVAETLGTSVASVTSALQRARARLAELAPAQAVTSAPDDAGERAIVERYLEAFVEGDVTGLVSLMRSDIELEMPPVDTWYAGRELVSAFFASRAAPGRFRARVVGLNAAFGVALYRTDGSGGFDAHQITHLTIEGGLVVRIVSFVDPSLFRMYGLPAVWPE</sequence>
<dbReference type="PANTHER" id="PTHR43133">
    <property type="entry name" value="RNA POLYMERASE ECF-TYPE SIGMA FACTO"/>
    <property type="match status" value="1"/>
</dbReference>
<dbReference type="Gene3D" id="1.10.1740.10">
    <property type="match status" value="1"/>
</dbReference>
<dbReference type="EMBL" id="JAFCNB010000014">
    <property type="protein sequence ID" value="MBP2706844.1"/>
    <property type="molecule type" value="Genomic_DNA"/>
</dbReference>
<name>A0A941ARX9_9ACTN</name>
<feature type="domain" description="SnoaL-like" evidence="10">
    <location>
        <begin position="219"/>
        <end position="314"/>
    </location>
</feature>
<dbReference type="InterPro" id="IPR037401">
    <property type="entry name" value="SnoaL-like"/>
</dbReference>
<evidence type="ECO:0000313" key="12">
    <source>
        <dbReference type="Proteomes" id="UP000674234"/>
    </source>
</evidence>
<dbReference type="Gene3D" id="3.10.450.50">
    <property type="match status" value="1"/>
</dbReference>
<dbReference type="NCBIfam" id="TIGR02937">
    <property type="entry name" value="sigma70-ECF"/>
    <property type="match status" value="1"/>
</dbReference>
<evidence type="ECO:0000256" key="2">
    <source>
        <dbReference type="ARBA" id="ARBA00011344"/>
    </source>
</evidence>
<dbReference type="Gene3D" id="1.10.10.10">
    <property type="entry name" value="Winged helix-like DNA-binding domain superfamily/Winged helix DNA-binding domain"/>
    <property type="match status" value="1"/>
</dbReference>
<dbReference type="GO" id="GO:0016987">
    <property type="term" value="F:sigma factor activity"/>
    <property type="evidence" value="ECO:0007669"/>
    <property type="project" value="UniProtKB-KW"/>
</dbReference>
<comment type="subunit">
    <text evidence="2">Interacts transiently with the RNA polymerase catalytic core formed by RpoA, RpoB, RpoC and RpoZ (2 alpha, 1 beta, 1 beta' and 1 omega subunit) to form the RNA polymerase holoenzyme that can initiate transcription.</text>
</comment>
<evidence type="ECO:0000259" key="8">
    <source>
        <dbReference type="Pfam" id="PF04542"/>
    </source>
</evidence>
<dbReference type="GO" id="GO:0006352">
    <property type="term" value="P:DNA-templated transcription initiation"/>
    <property type="evidence" value="ECO:0007669"/>
    <property type="project" value="InterPro"/>
</dbReference>
<dbReference type="InterPro" id="IPR014284">
    <property type="entry name" value="RNA_pol_sigma-70_dom"/>
</dbReference>
<dbReference type="Pfam" id="PF12680">
    <property type="entry name" value="SnoaL_2"/>
    <property type="match status" value="1"/>
</dbReference>
<dbReference type="Proteomes" id="UP000674234">
    <property type="component" value="Unassembled WGS sequence"/>
</dbReference>
<comment type="caution">
    <text evidence="11">The sequence shown here is derived from an EMBL/GenBank/DDBJ whole genome shotgun (WGS) entry which is preliminary data.</text>
</comment>
<dbReference type="InterPro" id="IPR013325">
    <property type="entry name" value="RNA_pol_sigma_r2"/>
</dbReference>
<evidence type="ECO:0000259" key="9">
    <source>
        <dbReference type="Pfam" id="PF08281"/>
    </source>
</evidence>
<evidence type="ECO:0000313" key="11">
    <source>
        <dbReference type="EMBL" id="MBP2706844.1"/>
    </source>
</evidence>
<keyword evidence="3 7" id="KW-0805">Transcription regulation</keyword>
<dbReference type="InterPro" id="IPR014305">
    <property type="entry name" value="RNA_pol_sigma-G_actinobac"/>
</dbReference>
<dbReference type="SUPFAM" id="SSF88659">
    <property type="entry name" value="Sigma3 and sigma4 domains of RNA polymerase sigma factors"/>
    <property type="match status" value="1"/>
</dbReference>
<protein>
    <recommendedName>
        <fullName evidence="7">RNA polymerase sigma factor</fullName>
    </recommendedName>
</protein>
<gene>
    <name evidence="11" type="ORF">JOL79_23845</name>
</gene>
<evidence type="ECO:0000256" key="3">
    <source>
        <dbReference type="ARBA" id="ARBA00023015"/>
    </source>
</evidence>
<evidence type="ECO:0000256" key="7">
    <source>
        <dbReference type="RuleBase" id="RU000716"/>
    </source>
</evidence>
<dbReference type="InterPro" id="IPR000838">
    <property type="entry name" value="RNA_pol_sigma70_ECF_CS"/>
</dbReference>
<dbReference type="AlphaFoldDB" id="A0A941ARX9"/>
<feature type="domain" description="RNA polymerase sigma-70 region 2" evidence="8">
    <location>
        <begin position="26"/>
        <end position="92"/>
    </location>
</feature>
<accession>A0A941ARX9</accession>
<dbReference type="InterPro" id="IPR032710">
    <property type="entry name" value="NTF2-like_dom_sf"/>
</dbReference>
<keyword evidence="12" id="KW-1185">Reference proteome</keyword>
<evidence type="ECO:0000256" key="6">
    <source>
        <dbReference type="ARBA" id="ARBA00023163"/>
    </source>
</evidence>
<dbReference type="InterPro" id="IPR039425">
    <property type="entry name" value="RNA_pol_sigma-70-like"/>
</dbReference>
<dbReference type="InterPro" id="IPR013324">
    <property type="entry name" value="RNA_pol_sigma_r3/r4-like"/>
</dbReference>
<organism evidence="11 12">
    <name type="scientific">Microbispora oryzae</name>
    <dbReference type="NCBI Taxonomy" id="2806554"/>
    <lineage>
        <taxon>Bacteria</taxon>
        <taxon>Bacillati</taxon>
        <taxon>Actinomycetota</taxon>
        <taxon>Actinomycetes</taxon>
        <taxon>Streptosporangiales</taxon>
        <taxon>Streptosporangiaceae</taxon>
        <taxon>Microbispora</taxon>
    </lineage>
</organism>
<dbReference type="InterPro" id="IPR013249">
    <property type="entry name" value="RNA_pol_sigma70_r4_t2"/>
</dbReference>
<dbReference type="RefSeq" id="WP_210158124.1">
    <property type="nucleotide sequence ID" value="NZ_JAFCNB010000014.1"/>
</dbReference>
<dbReference type="GO" id="GO:0003677">
    <property type="term" value="F:DNA binding"/>
    <property type="evidence" value="ECO:0007669"/>
    <property type="project" value="UniProtKB-KW"/>
</dbReference>
<dbReference type="InterPro" id="IPR007627">
    <property type="entry name" value="RNA_pol_sigma70_r2"/>
</dbReference>
<dbReference type="NCBIfam" id="TIGR02960">
    <property type="entry name" value="SigX5"/>
    <property type="match status" value="1"/>
</dbReference>
<proteinExistence type="inferred from homology"/>
<keyword evidence="4 7" id="KW-0731">Sigma factor</keyword>
<dbReference type="Pfam" id="PF04542">
    <property type="entry name" value="Sigma70_r2"/>
    <property type="match status" value="1"/>
</dbReference>
<keyword evidence="6 7" id="KW-0804">Transcription</keyword>
<dbReference type="GO" id="GO:0006950">
    <property type="term" value="P:response to stress"/>
    <property type="evidence" value="ECO:0007669"/>
    <property type="project" value="UniProtKB-ARBA"/>
</dbReference>
<dbReference type="NCBIfam" id="NF006089">
    <property type="entry name" value="PRK08241.1"/>
    <property type="match status" value="1"/>
</dbReference>
<evidence type="ECO:0000256" key="5">
    <source>
        <dbReference type="ARBA" id="ARBA00023125"/>
    </source>
</evidence>
<dbReference type="InterPro" id="IPR036388">
    <property type="entry name" value="WH-like_DNA-bd_sf"/>
</dbReference>
<dbReference type="SUPFAM" id="SSF88946">
    <property type="entry name" value="Sigma2 domain of RNA polymerase sigma factors"/>
    <property type="match status" value="1"/>
</dbReference>
<dbReference type="PANTHER" id="PTHR43133:SF65">
    <property type="entry name" value="ECF RNA POLYMERASE SIGMA FACTOR SIGG"/>
    <property type="match status" value="1"/>
</dbReference>
<reference evidence="11" key="1">
    <citation type="submission" date="2021-02" db="EMBL/GenBank/DDBJ databases">
        <title>Draft genome sequence of Microbispora sp. RL4-1S isolated from rice leaves in Thailand.</title>
        <authorList>
            <person name="Muangham S."/>
            <person name="Duangmal K."/>
        </authorList>
    </citation>
    <scope>NUCLEOTIDE SEQUENCE</scope>
    <source>
        <strain evidence="11">RL4-1S</strain>
    </source>
</reference>
<evidence type="ECO:0000256" key="4">
    <source>
        <dbReference type="ARBA" id="ARBA00023082"/>
    </source>
</evidence>
<feature type="domain" description="RNA polymerase sigma factor 70 region 4 type 2" evidence="9">
    <location>
        <begin position="146"/>
        <end position="197"/>
    </location>
</feature>
<dbReference type="PROSITE" id="PS01063">
    <property type="entry name" value="SIGMA70_ECF"/>
    <property type="match status" value="1"/>
</dbReference>